<keyword evidence="3" id="KW-1185">Reference proteome</keyword>
<keyword evidence="1" id="KW-0472">Membrane</keyword>
<organism evidence="2 3">
    <name type="scientific">Escherichia coli O45:K1 (strain S88 / ExPEC)</name>
    <dbReference type="NCBI Taxonomy" id="585035"/>
    <lineage>
        <taxon>Bacteria</taxon>
        <taxon>Pseudomonadati</taxon>
        <taxon>Pseudomonadota</taxon>
        <taxon>Gammaproteobacteria</taxon>
        <taxon>Enterobacterales</taxon>
        <taxon>Enterobacteriaceae</taxon>
        <taxon>Escherichia</taxon>
    </lineage>
</organism>
<sequence>MGSIMFLKRKWYYAVTTSVVITLCGGGYYMYRQEYQMVVTVPTADANDPNWPNKRIQFDTSEWLQQLQYIKIDDHYILNTQYTPIANLDDFGITLKLQNALNGSDKRLPALYGLAEMDAQKFKDLMRGKIKCEYLRTTFDAETLKPVNDYFLISFTYKDKWYEFETERKISKTSDDGYFLWAFDNTVHEAGYWHNTDPAAYSYRDYQNGKAVK</sequence>
<evidence type="ECO:0000313" key="2">
    <source>
        <dbReference type="EMBL" id="CAR04341.1"/>
    </source>
</evidence>
<keyword evidence="1" id="KW-1133">Transmembrane helix</keyword>
<name>B7MLF2_ECO45</name>
<dbReference type="EMBL" id="CU928161">
    <property type="protein sequence ID" value="CAR04341.1"/>
    <property type="molecule type" value="Genomic_DNA"/>
</dbReference>
<dbReference type="Proteomes" id="UP000000747">
    <property type="component" value="Chromosome"/>
</dbReference>
<gene>
    <name evidence="2" type="ordered locus">ECS88_3100</name>
</gene>
<protein>
    <submittedName>
        <fullName evidence="2">Uncharacterized protein</fullName>
    </submittedName>
</protein>
<reference evidence="3" key="1">
    <citation type="journal article" date="2009" name="PLoS Genet.">
        <title>Organised genome dynamics in the Escherichia coli species results in highly diverse adaptive paths.</title>
        <authorList>
            <person name="Touchon M."/>
            <person name="Hoede C."/>
            <person name="Tenaillon O."/>
            <person name="Barbe V."/>
            <person name="Baeriswyl S."/>
            <person name="Bidet P."/>
            <person name="Bingen E."/>
            <person name="Bonacorsi S."/>
            <person name="Bouchier C."/>
            <person name="Bouvet O."/>
            <person name="Calteau A."/>
            <person name="Chiapello H."/>
            <person name="Clermont O."/>
            <person name="Cruveiller S."/>
            <person name="Danchin A."/>
            <person name="Diard M."/>
            <person name="Dossat C."/>
            <person name="Karoui M.E."/>
            <person name="Frapy E."/>
            <person name="Garry L."/>
            <person name="Ghigo J.M."/>
            <person name="Gilles A.M."/>
            <person name="Johnson J."/>
            <person name="Le Bouguenec C."/>
            <person name="Lescat M."/>
            <person name="Mangenot S."/>
            <person name="Martinez-Jehanne V."/>
            <person name="Matic I."/>
            <person name="Nassif X."/>
            <person name="Oztas S."/>
            <person name="Petit M.A."/>
            <person name="Pichon C."/>
            <person name="Rouy Z."/>
            <person name="Ruf C.S."/>
            <person name="Schneider D."/>
            <person name="Tourret J."/>
            <person name="Vacherie B."/>
            <person name="Vallenet D."/>
            <person name="Medigue C."/>
            <person name="Rocha E.P.C."/>
            <person name="Denamur E."/>
        </authorList>
    </citation>
    <scope>NUCLEOTIDE SEQUENCE [LARGE SCALE GENOMIC DNA]</scope>
    <source>
        <strain evidence="3">S88 / ExPEC</strain>
    </source>
</reference>
<evidence type="ECO:0000313" key="3">
    <source>
        <dbReference type="Proteomes" id="UP000000747"/>
    </source>
</evidence>
<feature type="transmembrane region" description="Helical" evidence="1">
    <location>
        <begin position="12"/>
        <end position="31"/>
    </location>
</feature>
<dbReference type="HOGENOM" id="CLU_1365379_0_0_6"/>
<accession>B7MLF2</accession>
<proteinExistence type="predicted"/>
<keyword evidence="1" id="KW-0812">Transmembrane</keyword>
<dbReference type="AlphaFoldDB" id="B7MLF2"/>
<dbReference type="KEGG" id="ecz:ECS88_3100"/>
<evidence type="ECO:0000256" key="1">
    <source>
        <dbReference type="SAM" id="Phobius"/>
    </source>
</evidence>